<dbReference type="Gene3D" id="1.25.10.10">
    <property type="entry name" value="Leucine-rich Repeat Variant"/>
    <property type="match status" value="2"/>
</dbReference>
<dbReference type="Gene3D" id="1.20.58.2220">
    <property type="entry name" value="Formin, FH2 domain"/>
    <property type="match status" value="1"/>
</dbReference>
<dbReference type="SMART" id="SM01139">
    <property type="entry name" value="Drf_FH3"/>
    <property type="match status" value="1"/>
</dbReference>
<feature type="region of interest" description="Disordered" evidence="3">
    <location>
        <begin position="196"/>
        <end position="241"/>
    </location>
</feature>
<evidence type="ECO:0000256" key="3">
    <source>
        <dbReference type="SAM" id="MobiDB-lite"/>
    </source>
</evidence>
<dbReference type="STRING" id="121845.A0A3Q0J443"/>
<dbReference type="InterPro" id="IPR014768">
    <property type="entry name" value="GBD/FH3_dom"/>
</dbReference>
<dbReference type="GO" id="GO:0005884">
    <property type="term" value="C:actin filament"/>
    <property type="evidence" value="ECO:0007669"/>
    <property type="project" value="InterPro"/>
</dbReference>
<dbReference type="SUPFAM" id="SSF101447">
    <property type="entry name" value="Formin homology 2 domain (FH2 domain)"/>
    <property type="match status" value="1"/>
</dbReference>
<dbReference type="GO" id="GO:0031267">
    <property type="term" value="F:small GTPase binding"/>
    <property type="evidence" value="ECO:0007669"/>
    <property type="project" value="InterPro"/>
</dbReference>
<dbReference type="InterPro" id="IPR014767">
    <property type="entry name" value="DAD_dom"/>
</dbReference>
<name>A0A3Q0J443_DIACI</name>
<dbReference type="InterPro" id="IPR011989">
    <property type="entry name" value="ARM-like"/>
</dbReference>
<feature type="region of interest" description="Disordered" evidence="3">
    <location>
        <begin position="1292"/>
        <end position="1311"/>
    </location>
</feature>
<feature type="region of interest" description="Disordered" evidence="3">
    <location>
        <begin position="535"/>
        <end position="556"/>
    </location>
</feature>
<feature type="domain" description="GBD/FH3" evidence="5">
    <location>
        <begin position="52"/>
        <end position="494"/>
    </location>
</feature>
<dbReference type="GO" id="GO:0016477">
    <property type="term" value="P:cell migration"/>
    <property type="evidence" value="ECO:0007669"/>
    <property type="project" value="TreeGrafter"/>
</dbReference>
<dbReference type="KEGG" id="dci:103512122"/>
<dbReference type="GO" id="GO:0008360">
    <property type="term" value="P:regulation of cell shape"/>
    <property type="evidence" value="ECO:0007669"/>
    <property type="project" value="TreeGrafter"/>
</dbReference>
<proteinExistence type="inferred from homology"/>
<dbReference type="InterPro" id="IPR042201">
    <property type="entry name" value="FH2_Formin_sf"/>
</dbReference>
<dbReference type="GO" id="GO:0030866">
    <property type="term" value="P:cortical actin cytoskeleton organization"/>
    <property type="evidence" value="ECO:0007669"/>
    <property type="project" value="TreeGrafter"/>
</dbReference>
<dbReference type="Proteomes" id="UP000079169">
    <property type="component" value="Unplaced"/>
</dbReference>
<keyword evidence="2" id="KW-0175">Coiled coil</keyword>
<evidence type="ECO:0000259" key="5">
    <source>
        <dbReference type="PROSITE" id="PS51232"/>
    </source>
</evidence>
<feature type="compositionally biased region" description="Low complexity" evidence="3">
    <location>
        <begin position="1292"/>
        <end position="1308"/>
    </location>
</feature>
<dbReference type="InterPro" id="IPR010472">
    <property type="entry name" value="FH3_dom"/>
</dbReference>
<evidence type="ECO:0000256" key="1">
    <source>
        <dbReference type="ARBA" id="ARBA00023449"/>
    </source>
</evidence>
<dbReference type="Pfam" id="PF06371">
    <property type="entry name" value="Drf_GBD"/>
    <property type="match status" value="2"/>
</dbReference>
<dbReference type="PROSITE" id="PS51444">
    <property type="entry name" value="FH2"/>
    <property type="match status" value="1"/>
</dbReference>
<dbReference type="PROSITE" id="PS51231">
    <property type="entry name" value="DAD"/>
    <property type="match status" value="1"/>
</dbReference>
<dbReference type="InterPro" id="IPR043592">
    <property type="entry name" value="FMNL_animal"/>
</dbReference>
<keyword evidence="7" id="KW-1185">Reference proteome</keyword>
<dbReference type="SUPFAM" id="SSF48371">
    <property type="entry name" value="ARM repeat"/>
    <property type="match status" value="1"/>
</dbReference>
<dbReference type="PANTHER" id="PTHR45857:SF4">
    <property type="entry name" value="FORMIN-LIKE PROTEIN"/>
    <property type="match status" value="1"/>
</dbReference>
<dbReference type="InterPro" id="IPR010473">
    <property type="entry name" value="GTPase-bd"/>
</dbReference>
<feature type="domain" description="DAD" evidence="4">
    <location>
        <begin position="1338"/>
        <end position="1371"/>
    </location>
</feature>
<evidence type="ECO:0000259" key="6">
    <source>
        <dbReference type="PROSITE" id="PS51444"/>
    </source>
</evidence>
<dbReference type="PANTHER" id="PTHR45857">
    <property type="entry name" value="FORMIN-LIKE PROTEIN"/>
    <property type="match status" value="1"/>
</dbReference>
<dbReference type="GO" id="GO:0005829">
    <property type="term" value="C:cytosol"/>
    <property type="evidence" value="ECO:0007669"/>
    <property type="project" value="TreeGrafter"/>
</dbReference>
<evidence type="ECO:0000256" key="2">
    <source>
        <dbReference type="SAM" id="Coils"/>
    </source>
</evidence>
<protein>
    <submittedName>
        <fullName evidence="8">Formin-like protein</fullName>
    </submittedName>
</protein>
<dbReference type="InterPro" id="IPR001265">
    <property type="entry name" value="Formin_Cappuccino_subfam"/>
</dbReference>
<dbReference type="SMART" id="SM01140">
    <property type="entry name" value="Drf_GBD"/>
    <property type="match status" value="1"/>
</dbReference>
<evidence type="ECO:0000259" key="4">
    <source>
        <dbReference type="PROSITE" id="PS51231"/>
    </source>
</evidence>
<feature type="coiled-coil region" evidence="2">
    <location>
        <begin position="413"/>
        <end position="447"/>
    </location>
</feature>
<reference evidence="8" key="1">
    <citation type="submission" date="2025-08" db="UniProtKB">
        <authorList>
            <consortium name="RefSeq"/>
        </authorList>
    </citation>
    <scope>IDENTIFICATION</scope>
</reference>
<comment type="similarity">
    <text evidence="1">Belongs to the formin homology family.</text>
</comment>
<dbReference type="InterPro" id="IPR016024">
    <property type="entry name" value="ARM-type_fold"/>
</dbReference>
<evidence type="ECO:0000313" key="7">
    <source>
        <dbReference type="Proteomes" id="UP000079169"/>
    </source>
</evidence>
<dbReference type="GeneID" id="103512122"/>
<dbReference type="Pfam" id="PF06367">
    <property type="entry name" value="Drf_FH3"/>
    <property type="match status" value="1"/>
</dbReference>
<gene>
    <name evidence="8" type="primary">LOC103512122</name>
</gene>
<feature type="domain" description="FH2" evidence="6">
    <location>
        <begin position="917"/>
        <end position="1296"/>
    </location>
</feature>
<dbReference type="GO" id="GO:0045010">
    <property type="term" value="P:actin nucleation"/>
    <property type="evidence" value="ECO:0007669"/>
    <property type="project" value="InterPro"/>
</dbReference>
<dbReference type="GO" id="GO:0008017">
    <property type="term" value="F:microtubule binding"/>
    <property type="evidence" value="ECO:0007669"/>
    <property type="project" value="InterPro"/>
</dbReference>
<dbReference type="GO" id="GO:0051015">
    <property type="term" value="F:actin filament binding"/>
    <property type="evidence" value="ECO:0007669"/>
    <property type="project" value="TreeGrafter"/>
</dbReference>
<feature type="region of interest" description="Disordered" evidence="3">
    <location>
        <begin position="891"/>
        <end position="910"/>
    </location>
</feature>
<dbReference type="Pfam" id="PF02181">
    <property type="entry name" value="FH2"/>
    <property type="match status" value="1"/>
</dbReference>
<sequence>MLTDLCAFVRNCSGCTKERIMGNSQSVKSDSPPPVELPRSHNIRASIRTNKLPMPDLYELERRFTKVLASMDLPADKAKLLKQYDNEKKWDIICDEERVQAKDPPAHYLSKLRTYLDPKASRSSRKRKMVGDATSTQVLRDLEISLRTNHIEWVKEFLNDDNHGLDSLIEYLSFRLVMMRHEYRIADSKHLSEETLNTSSGLPASTNPPANVISPQSLGHQRPSLDLASSPSVKKRSRHAARLNMGDPKDDIHVCILCLRAIMNNKYGLNMVIKHTEAINSIALSLMHKSLRTKALVLELLAAICLVTGGHEIILAAFDNFKEICQESKRFETLMDYFMNYEVFHIEFMVACMQFINIVVHSVEDMNFRVHLQYEFSRLGLDSYLDKLRHTESEELQVQISAYLDNVFDVAALMEDSETKTAALEKVAELEDELGHAHERLAEFERESMAQLSALESALGAARAERDEAAQCKRAFEEEVATLRRVVNETQQESQSRQSMLEEKIQELISRTLPRDSGELSATLDSYGLCRSITTQGRPGGGGDIDEGDGLSTFPSKRFKKPESVSLLEHTRLRNIGELSATLDSYGLCRSITTQGRPGGGGDIDEGDGLSTFPSKRFKKPESVSLLEHTRLRNIGELSATLDSYGLCRSITTQGRPGGGGDIDEGDGLSTFPSKRFKKPESVSLLEHTRLRNIGELSATLDSYGLCRSITTQGRPGGGGDIDEGDGLSTFPSKRFKKPESVSLLEHTRLRNIGELSATLDSYGLCRSITTQGRPGGGGDIDEGDGLSTFPSKRFKKPESVSLLEHTRLRNIGELSATLDSYGLCRSITTQGRPGGGGDIDEGDGLSTFPSKRFKKPESVSLLEHTRLRNIGELSATLDSYGLCRSITTQGRPGGGGDIDEGDGLSTFPSKRFKKPESVSLLEHTRLRNIGELSATLDSYGLCRSITTQGRPGGGGDIDEGDGLSTFPSKRFKKPESVSLLEHTRLRNIAISRRKLDLPVERIISAVTSLDLKTIPLESVEILQRMIPTEQETKAYREYVAEKKDVNLLTEEDKFLLQLTKVERISTKLSIMSYMANFNDNIQLITPQVRSLHAASCSTRSSRKLRSLLEVVLAFGNYLNSARRGPAYGFRLQSLDAVPDTKTPDRRLSLLHFIVDTVRCKMPELMNFDSELTSLEKAASVCIENILVDITELEKGMDLIRRECTGPHIPTTSPLRDFLTASEDKLRRLRQDATAAVEAFKDCVEAFGEPARGTDANAFFPLLVRFIKAFRVADQENETRKRLEAAAREAAINGNSPQQQQQVAAKNKLNQKKQQEAVINELKSKTKQVQEKKLLHQDEVYNGALEDILLGLKSEPYRRADAVRRSQRRRIDSNRLSRTMEELEF</sequence>
<dbReference type="InterPro" id="IPR015425">
    <property type="entry name" value="FH2_Formin"/>
</dbReference>
<dbReference type="RefSeq" id="XP_026681485.1">
    <property type="nucleotide sequence ID" value="XM_026825684.1"/>
</dbReference>
<dbReference type="PROSITE" id="PS51232">
    <property type="entry name" value="GBD_FH3"/>
    <property type="match status" value="1"/>
</dbReference>
<feature type="region of interest" description="Disordered" evidence="3">
    <location>
        <begin position="595"/>
        <end position="615"/>
    </location>
</feature>
<dbReference type="PRINTS" id="PR00828">
    <property type="entry name" value="FORMIN"/>
</dbReference>
<dbReference type="SMART" id="SM00498">
    <property type="entry name" value="FH2"/>
    <property type="match status" value="1"/>
</dbReference>
<dbReference type="PaxDb" id="121845-A0A3Q0J443"/>
<evidence type="ECO:0000313" key="8">
    <source>
        <dbReference type="RefSeq" id="XP_026681485.1"/>
    </source>
</evidence>
<organism evidence="7 8">
    <name type="scientific">Diaphorina citri</name>
    <name type="common">Asian citrus psyllid</name>
    <dbReference type="NCBI Taxonomy" id="121845"/>
    <lineage>
        <taxon>Eukaryota</taxon>
        <taxon>Metazoa</taxon>
        <taxon>Ecdysozoa</taxon>
        <taxon>Arthropoda</taxon>
        <taxon>Hexapoda</taxon>
        <taxon>Insecta</taxon>
        <taxon>Pterygota</taxon>
        <taxon>Neoptera</taxon>
        <taxon>Paraneoptera</taxon>
        <taxon>Hemiptera</taxon>
        <taxon>Sternorrhyncha</taxon>
        <taxon>Psylloidea</taxon>
        <taxon>Psyllidae</taxon>
        <taxon>Diaphorininae</taxon>
        <taxon>Diaphorina</taxon>
    </lineage>
</organism>
<accession>A0A3Q0J443</accession>
<feature type="compositionally biased region" description="Polar residues" evidence="3">
    <location>
        <begin position="196"/>
        <end position="219"/>
    </location>
</feature>